<dbReference type="PROSITE" id="PS51155">
    <property type="entry name" value="CHIT_BIND_RR_2"/>
    <property type="match status" value="1"/>
</dbReference>
<dbReference type="STRING" id="7260.B4ML07"/>
<dbReference type="HOGENOM" id="CLU_065450_7_3_1"/>
<protein>
    <recommendedName>
        <fullName evidence="6">Larval cuticle protein 8</fullName>
    </recommendedName>
</protein>
<dbReference type="Proteomes" id="UP000007798">
    <property type="component" value="Unassembled WGS sequence"/>
</dbReference>
<organism evidence="4 5">
    <name type="scientific">Drosophila willistoni</name>
    <name type="common">Fruit fly</name>
    <dbReference type="NCBI Taxonomy" id="7260"/>
    <lineage>
        <taxon>Eukaryota</taxon>
        <taxon>Metazoa</taxon>
        <taxon>Ecdysozoa</taxon>
        <taxon>Arthropoda</taxon>
        <taxon>Hexapoda</taxon>
        <taxon>Insecta</taxon>
        <taxon>Pterygota</taxon>
        <taxon>Neoptera</taxon>
        <taxon>Endopterygota</taxon>
        <taxon>Diptera</taxon>
        <taxon>Brachycera</taxon>
        <taxon>Muscomorpha</taxon>
        <taxon>Ephydroidea</taxon>
        <taxon>Drosophilidae</taxon>
        <taxon>Drosophila</taxon>
        <taxon>Sophophora</taxon>
    </lineage>
</organism>
<sequence length="105" mass="11271">MKFVIVFVALFALAYAAPGNIDGDAQTLLYKSDVGPEVWNSAYETSNGIKADEDGKAINVGTDHESIVVHGSYSFVADDGKTYSVNYIADENGFQPQGEHLPKAV</sequence>
<keyword evidence="3" id="KW-0732">Signal</keyword>
<dbReference type="InterPro" id="IPR031311">
    <property type="entry name" value="CHIT_BIND_RR_consensus"/>
</dbReference>
<evidence type="ECO:0000256" key="2">
    <source>
        <dbReference type="PROSITE-ProRule" id="PRU00497"/>
    </source>
</evidence>
<evidence type="ECO:0000313" key="5">
    <source>
        <dbReference type="Proteomes" id="UP000007798"/>
    </source>
</evidence>
<dbReference type="OMA" id="HESIVVH"/>
<keyword evidence="1 2" id="KW-0193">Cuticle</keyword>
<evidence type="ECO:0000313" key="4">
    <source>
        <dbReference type="EMBL" id="EDW72932.1"/>
    </source>
</evidence>
<accession>B4ML07</accession>
<gene>
    <name evidence="4" type="primary">Dwil\GK16918</name>
    <name evidence="4" type="ORF">Dwil_GK16918</name>
</gene>
<dbReference type="PANTHER" id="PTHR10380">
    <property type="entry name" value="CUTICLE PROTEIN"/>
    <property type="match status" value="1"/>
</dbReference>
<name>B4ML07_DROWI</name>
<keyword evidence="5" id="KW-1185">Reference proteome</keyword>
<dbReference type="GO" id="GO:0062129">
    <property type="term" value="C:chitin-based extracellular matrix"/>
    <property type="evidence" value="ECO:0007669"/>
    <property type="project" value="TreeGrafter"/>
</dbReference>
<dbReference type="GO" id="GO:0008010">
    <property type="term" value="F:structural constituent of chitin-based larval cuticle"/>
    <property type="evidence" value="ECO:0007669"/>
    <property type="project" value="TreeGrafter"/>
</dbReference>
<reference evidence="4 5" key="1">
    <citation type="journal article" date="2007" name="Nature">
        <title>Evolution of genes and genomes on the Drosophila phylogeny.</title>
        <authorList>
            <consortium name="Drosophila 12 Genomes Consortium"/>
            <person name="Clark A.G."/>
            <person name="Eisen M.B."/>
            <person name="Smith D.R."/>
            <person name="Bergman C.M."/>
            <person name="Oliver B."/>
            <person name="Markow T.A."/>
            <person name="Kaufman T.C."/>
            <person name="Kellis M."/>
            <person name="Gelbart W."/>
            <person name="Iyer V.N."/>
            <person name="Pollard D.A."/>
            <person name="Sackton T.B."/>
            <person name="Larracuente A.M."/>
            <person name="Singh N.D."/>
            <person name="Abad J.P."/>
            <person name="Abt D.N."/>
            <person name="Adryan B."/>
            <person name="Aguade M."/>
            <person name="Akashi H."/>
            <person name="Anderson W.W."/>
            <person name="Aquadro C.F."/>
            <person name="Ardell D.H."/>
            <person name="Arguello R."/>
            <person name="Artieri C.G."/>
            <person name="Barbash D.A."/>
            <person name="Barker D."/>
            <person name="Barsanti P."/>
            <person name="Batterham P."/>
            <person name="Batzoglou S."/>
            <person name="Begun D."/>
            <person name="Bhutkar A."/>
            <person name="Blanco E."/>
            <person name="Bosak S.A."/>
            <person name="Bradley R.K."/>
            <person name="Brand A.D."/>
            <person name="Brent M.R."/>
            <person name="Brooks A.N."/>
            <person name="Brown R.H."/>
            <person name="Butlin R.K."/>
            <person name="Caggese C."/>
            <person name="Calvi B.R."/>
            <person name="Bernardo de Carvalho A."/>
            <person name="Caspi A."/>
            <person name="Castrezana S."/>
            <person name="Celniker S.E."/>
            <person name="Chang J.L."/>
            <person name="Chapple C."/>
            <person name="Chatterji S."/>
            <person name="Chinwalla A."/>
            <person name="Civetta A."/>
            <person name="Clifton S.W."/>
            <person name="Comeron J.M."/>
            <person name="Costello J.C."/>
            <person name="Coyne J.A."/>
            <person name="Daub J."/>
            <person name="David R.G."/>
            <person name="Delcher A.L."/>
            <person name="Delehaunty K."/>
            <person name="Do C.B."/>
            <person name="Ebling H."/>
            <person name="Edwards K."/>
            <person name="Eickbush T."/>
            <person name="Evans J.D."/>
            <person name="Filipski A."/>
            <person name="Findeiss S."/>
            <person name="Freyhult E."/>
            <person name="Fulton L."/>
            <person name="Fulton R."/>
            <person name="Garcia A.C."/>
            <person name="Gardiner A."/>
            <person name="Garfield D.A."/>
            <person name="Garvin B.E."/>
            <person name="Gibson G."/>
            <person name="Gilbert D."/>
            <person name="Gnerre S."/>
            <person name="Godfrey J."/>
            <person name="Good R."/>
            <person name="Gotea V."/>
            <person name="Gravely B."/>
            <person name="Greenberg A.J."/>
            <person name="Griffiths-Jones S."/>
            <person name="Gross S."/>
            <person name="Guigo R."/>
            <person name="Gustafson E.A."/>
            <person name="Haerty W."/>
            <person name="Hahn M.W."/>
            <person name="Halligan D.L."/>
            <person name="Halpern A.L."/>
            <person name="Halter G.M."/>
            <person name="Han M.V."/>
            <person name="Heger A."/>
            <person name="Hillier L."/>
            <person name="Hinrichs A.S."/>
            <person name="Holmes I."/>
            <person name="Hoskins R.A."/>
            <person name="Hubisz M.J."/>
            <person name="Hultmark D."/>
            <person name="Huntley M.A."/>
            <person name="Jaffe D.B."/>
            <person name="Jagadeeshan S."/>
            <person name="Jeck W.R."/>
            <person name="Johnson J."/>
            <person name="Jones C.D."/>
            <person name="Jordan W.C."/>
            <person name="Karpen G.H."/>
            <person name="Kataoka E."/>
            <person name="Keightley P.D."/>
            <person name="Kheradpour P."/>
            <person name="Kirkness E.F."/>
            <person name="Koerich L.B."/>
            <person name="Kristiansen K."/>
            <person name="Kudrna D."/>
            <person name="Kulathinal R.J."/>
            <person name="Kumar S."/>
            <person name="Kwok R."/>
            <person name="Lander E."/>
            <person name="Langley C.H."/>
            <person name="Lapoint R."/>
            <person name="Lazzaro B.P."/>
            <person name="Lee S.J."/>
            <person name="Levesque L."/>
            <person name="Li R."/>
            <person name="Lin C.F."/>
            <person name="Lin M.F."/>
            <person name="Lindblad-Toh K."/>
            <person name="Llopart A."/>
            <person name="Long M."/>
            <person name="Low L."/>
            <person name="Lozovsky E."/>
            <person name="Lu J."/>
            <person name="Luo M."/>
            <person name="Machado C.A."/>
            <person name="Makalowski W."/>
            <person name="Marzo M."/>
            <person name="Matsuda M."/>
            <person name="Matzkin L."/>
            <person name="McAllister B."/>
            <person name="McBride C.S."/>
            <person name="McKernan B."/>
            <person name="McKernan K."/>
            <person name="Mendez-Lago M."/>
            <person name="Minx P."/>
            <person name="Mollenhauer M.U."/>
            <person name="Montooth K."/>
            <person name="Mount S.M."/>
            <person name="Mu X."/>
            <person name="Myers E."/>
            <person name="Negre B."/>
            <person name="Newfeld S."/>
            <person name="Nielsen R."/>
            <person name="Noor M.A."/>
            <person name="O'Grady P."/>
            <person name="Pachter L."/>
            <person name="Papaceit M."/>
            <person name="Parisi M.J."/>
            <person name="Parisi M."/>
            <person name="Parts L."/>
            <person name="Pedersen J.S."/>
            <person name="Pesole G."/>
            <person name="Phillippy A.M."/>
            <person name="Ponting C.P."/>
            <person name="Pop M."/>
            <person name="Porcelli D."/>
            <person name="Powell J.R."/>
            <person name="Prohaska S."/>
            <person name="Pruitt K."/>
            <person name="Puig M."/>
            <person name="Quesneville H."/>
            <person name="Ram K.R."/>
            <person name="Rand D."/>
            <person name="Rasmussen M.D."/>
            <person name="Reed L.K."/>
            <person name="Reenan R."/>
            <person name="Reily A."/>
            <person name="Remington K.A."/>
            <person name="Rieger T.T."/>
            <person name="Ritchie M.G."/>
            <person name="Robin C."/>
            <person name="Rogers Y.H."/>
            <person name="Rohde C."/>
            <person name="Rozas J."/>
            <person name="Rubenfield M.J."/>
            <person name="Ruiz A."/>
            <person name="Russo S."/>
            <person name="Salzberg S.L."/>
            <person name="Sanchez-Gracia A."/>
            <person name="Saranga D.J."/>
            <person name="Sato H."/>
            <person name="Schaeffer S.W."/>
            <person name="Schatz M.C."/>
            <person name="Schlenke T."/>
            <person name="Schwartz R."/>
            <person name="Segarra C."/>
            <person name="Singh R.S."/>
            <person name="Sirot L."/>
            <person name="Sirota M."/>
            <person name="Sisneros N.B."/>
            <person name="Smith C.D."/>
            <person name="Smith T.F."/>
            <person name="Spieth J."/>
            <person name="Stage D.E."/>
            <person name="Stark A."/>
            <person name="Stephan W."/>
            <person name="Strausberg R.L."/>
            <person name="Strempel S."/>
            <person name="Sturgill D."/>
            <person name="Sutton G."/>
            <person name="Sutton G.G."/>
            <person name="Tao W."/>
            <person name="Teichmann S."/>
            <person name="Tobari Y.N."/>
            <person name="Tomimura Y."/>
            <person name="Tsolas J.M."/>
            <person name="Valente V.L."/>
            <person name="Venter E."/>
            <person name="Venter J.C."/>
            <person name="Vicario S."/>
            <person name="Vieira F.G."/>
            <person name="Vilella A.J."/>
            <person name="Villasante A."/>
            <person name="Walenz B."/>
            <person name="Wang J."/>
            <person name="Wasserman M."/>
            <person name="Watts T."/>
            <person name="Wilson D."/>
            <person name="Wilson R.K."/>
            <person name="Wing R.A."/>
            <person name="Wolfner M.F."/>
            <person name="Wong A."/>
            <person name="Wong G.K."/>
            <person name="Wu C.I."/>
            <person name="Wu G."/>
            <person name="Yamamoto D."/>
            <person name="Yang H.P."/>
            <person name="Yang S.P."/>
            <person name="Yorke J.A."/>
            <person name="Yoshida K."/>
            <person name="Zdobnov E."/>
            <person name="Zhang P."/>
            <person name="Zhang Y."/>
            <person name="Zimin A.V."/>
            <person name="Baldwin J."/>
            <person name="Abdouelleil A."/>
            <person name="Abdulkadir J."/>
            <person name="Abebe A."/>
            <person name="Abera B."/>
            <person name="Abreu J."/>
            <person name="Acer S.C."/>
            <person name="Aftuck L."/>
            <person name="Alexander A."/>
            <person name="An P."/>
            <person name="Anderson E."/>
            <person name="Anderson S."/>
            <person name="Arachi H."/>
            <person name="Azer M."/>
            <person name="Bachantsang P."/>
            <person name="Barry A."/>
            <person name="Bayul T."/>
            <person name="Berlin A."/>
            <person name="Bessette D."/>
            <person name="Bloom T."/>
            <person name="Blye J."/>
            <person name="Boguslavskiy L."/>
            <person name="Bonnet C."/>
            <person name="Boukhgalter B."/>
            <person name="Bourzgui I."/>
            <person name="Brown A."/>
            <person name="Cahill P."/>
            <person name="Channer S."/>
            <person name="Cheshatsang Y."/>
            <person name="Chuda L."/>
            <person name="Citroen M."/>
            <person name="Collymore A."/>
            <person name="Cooke P."/>
            <person name="Costello M."/>
            <person name="D'Aco K."/>
            <person name="Daza R."/>
            <person name="De Haan G."/>
            <person name="DeGray S."/>
            <person name="DeMaso C."/>
            <person name="Dhargay N."/>
            <person name="Dooley K."/>
            <person name="Dooley E."/>
            <person name="Doricent M."/>
            <person name="Dorje P."/>
            <person name="Dorjee K."/>
            <person name="Dupes A."/>
            <person name="Elong R."/>
            <person name="Falk J."/>
            <person name="Farina A."/>
            <person name="Faro S."/>
            <person name="Ferguson D."/>
            <person name="Fisher S."/>
            <person name="Foley C.D."/>
            <person name="Franke A."/>
            <person name="Friedrich D."/>
            <person name="Gadbois L."/>
            <person name="Gearin G."/>
            <person name="Gearin C.R."/>
            <person name="Giannoukos G."/>
            <person name="Goode T."/>
            <person name="Graham J."/>
            <person name="Grandbois E."/>
            <person name="Grewal S."/>
            <person name="Gyaltsen K."/>
            <person name="Hafez N."/>
            <person name="Hagos B."/>
            <person name="Hall J."/>
            <person name="Henson C."/>
            <person name="Hollinger A."/>
            <person name="Honan T."/>
            <person name="Huard M.D."/>
            <person name="Hughes L."/>
            <person name="Hurhula B."/>
            <person name="Husby M.E."/>
            <person name="Kamat A."/>
            <person name="Kanga B."/>
            <person name="Kashin S."/>
            <person name="Khazanovich D."/>
            <person name="Kisner P."/>
            <person name="Lance K."/>
            <person name="Lara M."/>
            <person name="Lee W."/>
            <person name="Lennon N."/>
            <person name="Letendre F."/>
            <person name="LeVine R."/>
            <person name="Lipovsky A."/>
            <person name="Liu X."/>
            <person name="Liu J."/>
            <person name="Liu S."/>
            <person name="Lokyitsang T."/>
            <person name="Lokyitsang Y."/>
            <person name="Lubonja R."/>
            <person name="Lui A."/>
            <person name="MacDonald P."/>
            <person name="Magnisalis V."/>
            <person name="Maru K."/>
            <person name="Matthews C."/>
            <person name="McCusker W."/>
            <person name="McDonough S."/>
            <person name="Mehta T."/>
            <person name="Meldrim J."/>
            <person name="Meneus L."/>
            <person name="Mihai O."/>
            <person name="Mihalev A."/>
            <person name="Mihova T."/>
            <person name="Mittelman R."/>
            <person name="Mlenga V."/>
            <person name="Montmayeur A."/>
            <person name="Mulrain L."/>
            <person name="Navidi A."/>
            <person name="Naylor J."/>
            <person name="Negash T."/>
            <person name="Nguyen T."/>
            <person name="Nguyen N."/>
            <person name="Nicol R."/>
            <person name="Norbu C."/>
            <person name="Norbu N."/>
            <person name="Novod N."/>
            <person name="O'Neill B."/>
            <person name="Osman S."/>
            <person name="Markiewicz E."/>
            <person name="Oyono O.L."/>
            <person name="Patti C."/>
            <person name="Phunkhang P."/>
            <person name="Pierre F."/>
            <person name="Priest M."/>
            <person name="Raghuraman S."/>
            <person name="Rege F."/>
            <person name="Reyes R."/>
            <person name="Rise C."/>
            <person name="Rogov P."/>
            <person name="Ross K."/>
            <person name="Ryan E."/>
            <person name="Settipalli S."/>
            <person name="Shea T."/>
            <person name="Sherpa N."/>
            <person name="Shi L."/>
            <person name="Shih D."/>
            <person name="Sparrow T."/>
            <person name="Spaulding J."/>
            <person name="Stalker J."/>
            <person name="Stange-Thomann N."/>
            <person name="Stavropoulos S."/>
            <person name="Stone C."/>
            <person name="Strader C."/>
            <person name="Tesfaye S."/>
            <person name="Thomson T."/>
            <person name="Thoulutsang Y."/>
            <person name="Thoulutsang D."/>
            <person name="Topham K."/>
            <person name="Topping I."/>
            <person name="Tsamla T."/>
            <person name="Vassiliev H."/>
            <person name="Vo A."/>
            <person name="Wangchuk T."/>
            <person name="Wangdi T."/>
            <person name="Weiand M."/>
            <person name="Wilkinson J."/>
            <person name="Wilson A."/>
            <person name="Yadav S."/>
            <person name="Young G."/>
            <person name="Yu Q."/>
            <person name="Zembek L."/>
            <person name="Zhong D."/>
            <person name="Zimmer A."/>
            <person name="Zwirko Z."/>
            <person name="Jaffe D.B."/>
            <person name="Alvarez P."/>
            <person name="Brockman W."/>
            <person name="Butler J."/>
            <person name="Chin C."/>
            <person name="Gnerre S."/>
            <person name="Grabherr M."/>
            <person name="Kleber M."/>
            <person name="Mauceli E."/>
            <person name="MacCallum I."/>
        </authorList>
    </citation>
    <scope>NUCLEOTIDE SEQUENCE [LARGE SCALE GENOMIC DNA]</scope>
    <source>
        <strain evidence="5">Tucson 14030-0811.24</strain>
    </source>
</reference>
<dbReference type="eggNOG" id="ENOG502ST8A">
    <property type="taxonomic scope" value="Eukaryota"/>
</dbReference>
<evidence type="ECO:0000256" key="3">
    <source>
        <dbReference type="SAM" id="SignalP"/>
    </source>
</evidence>
<dbReference type="InterPro" id="IPR000618">
    <property type="entry name" value="Insect_cuticle"/>
</dbReference>
<dbReference type="AlphaFoldDB" id="B4ML07"/>
<evidence type="ECO:0008006" key="6">
    <source>
        <dbReference type="Google" id="ProtNLM"/>
    </source>
</evidence>
<evidence type="ECO:0000256" key="1">
    <source>
        <dbReference type="ARBA" id="ARBA00022460"/>
    </source>
</evidence>
<dbReference type="PhylomeDB" id="B4ML07"/>
<dbReference type="PRINTS" id="PR00947">
    <property type="entry name" value="CUTICLE"/>
</dbReference>
<dbReference type="PANTHER" id="PTHR10380:SF218">
    <property type="entry name" value="ADULT CUTICLE PROTEIN 65AA-RELATED"/>
    <property type="match status" value="1"/>
</dbReference>
<feature type="signal peptide" evidence="3">
    <location>
        <begin position="1"/>
        <end position="16"/>
    </location>
</feature>
<dbReference type="InterPro" id="IPR050468">
    <property type="entry name" value="Cuticle_Struct_Prot"/>
</dbReference>
<dbReference type="KEGG" id="dwi:6639460"/>
<feature type="chain" id="PRO_5002814660" description="Larval cuticle protein 8" evidence="3">
    <location>
        <begin position="17"/>
        <end position="105"/>
    </location>
</feature>
<dbReference type="EMBL" id="CH963847">
    <property type="protein sequence ID" value="EDW72932.1"/>
    <property type="molecule type" value="Genomic_DNA"/>
</dbReference>
<dbReference type="PROSITE" id="PS00233">
    <property type="entry name" value="CHIT_BIND_RR_1"/>
    <property type="match status" value="1"/>
</dbReference>
<proteinExistence type="predicted"/>
<dbReference type="OrthoDB" id="7255276at2759"/>
<dbReference type="InParanoid" id="B4ML07"/>
<dbReference type="Pfam" id="PF00379">
    <property type="entry name" value="Chitin_bind_4"/>
    <property type="match status" value="1"/>
</dbReference>